<protein>
    <submittedName>
        <fullName evidence="2">Uncharacterized protein</fullName>
    </submittedName>
</protein>
<evidence type="ECO:0000313" key="3">
    <source>
        <dbReference type="Proteomes" id="UP000642748"/>
    </source>
</evidence>
<evidence type="ECO:0000313" key="2">
    <source>
        <dbReference type="EMBL" id="GIH16938.1"/>
    </source>
</evidence>
<name>A0A8J3QUA3_9ACTN</name>
<comment type="caution">
    <text evidence="2">The sequence shown here is derived from an EMBL/GenBank/DDBJ whole genome shotgun (WGS) entry which is preliminary data.</text>
</comment>
<dbReference type="EMBL" id="BONZ01000049">
    <property type="protein sequence ID" value="GIH16938.1"/>
    <property type="molecule type" value="Genomic_DNA"/>
</dbReference>
<dbReference type="AlphaFoldDB" id="A0A8J3QUA3"/>
<keyword evidence="3" id="KW-1185">Reference proteome</keyword>
<feature type="region of interest" description="Disordered" evidence="1">
    <location>
        <begin position="111"/>
        <end position="144"/>
    </location>
</feature>
<proteinExistence type="predicted"/>
<organism evidence="2 3">
    <name type="scientific">Rugosimonospora africana</name>
    <dbReference type="NCBI Taxonomy" id="556532"/>
    <lineage>
        <taxon>Bacteria</taxon>
        <taxon>Bacillati</taxon>
        <taxon>Actinomycetota</taxon>
        <taxon>Actinomycetes</taxon>
        <taxon>Micromonosporales</taxon>
        <taxon>Micromonosporaceae</taxon>
        <taxon>Rugosimonospora</taxon>
    </lineage>
</organism>
<accession>A0A8J3QUA3</accession>
<sequence>MRTFAVAFIVMVTGACPQEKVMIPPAATAATTAAEVQLAGVPLPTTRVGWVVSTAFASAGTAAWPFGLPAFNSATVLGLVTDGLGEADRLGVGLAAGLAVADGMAAAARQSAVPEAEPQPVRAVPSRSPAASTAVTRGRRTGRL</sequence>
<reference evidence="2" key="1">
    <citation type="submission" date="2021-01" db="EMBL/GenBank/DDBJ databases">
        <title>Whole genome shotgun sequence of Rugosimonospora africana NBRC 104875.</title>
        <authorList>
            <person name="Komaki H."/>
            <person name="Tamura T."/>
        </authorList>
    </citation>
    <scope>NUCLEOTIDE SEQUENCE</scope>
    <source>
        <strain evidence="2">NBRC 104875</strain>
    </source>
</reference>
<gene>
    <name evidence="2" type="ORF">Raf01_51100</name>
</gene>
<dbReference type="PROSITE" id="PS51257">
    <property type="entry name" value="PROKAR_LIPOPROTEIN"/>
    <property type="match status" value="1"/>
</dbReference>
<dbReference type="Proteomes" id="UP000642748">
    <property type="component" value="Unassembled WGS sequence"/>
</dbReference>
<evidence type="ECO:0000256" key="1">
    <source>
        <dbReference type="SAM" id="MobiDB-lite"/>
    </source>
</evidence>